<evidence type="ECO:0000313" key="3">
    <source>
        <dbReference type="EMBL" id="RXM33383.1"/>
    </source>
</evidence>
<evidence type="ECO:0000256" key="1">
    <source>
        <dbReference type="ARBA" id="ARBA00007692"/>
    </source>
</evidence>
<dbReference type="OrthoDB" id="9868878at2759"/>
<dbReference type="AlphaFoldDB" id="A0A444UDX8"/>
<dbReference type="GO" id="GO:0005759">
    <property type="term" value="C:mitochondrial matrix"/>
    <property type="evidence" value="ECO:0007669"/>
    <property type="project" value="TreeGrafter"/>
</dbReference>
<dbReference type="GO" id="GO:0003676">
    <property type="term" value="F:nucleic acid binding"/>
    <property type="evidence" value="ECO:0007669"/>
    <property type="project" value="InterPro"/>
</dbReference>
<dbReference type="GO" id="GO:0006393">
    <property type="term" value="P:termination of mitochondrial transcription"/>
    <property type="evidence" value="ECO:0007669"/>
    <property type="project" value="TreeGrafter"/>
</dbReference>
<dbReference type="InterPro" id="IPR003690">
    <property type="entry name" value="MTERF"/>
</dbReference>
<evidence type="ECO:0000313" key="4">
    <source>
        <dbReference type="Proteomes" id="UP000289886"/>
    </source>
</evidence>
<comment type="similarity">
    <text evidence="1">Belongs to the mTERF family.</text>
</comment>
<sequence>MLRLAASSLCVYCQRLQISLPHSNRFHISAGRCAALGTGDSKAENKCTVDCLCNLSVDIRKIRKLKGWVLFEDTTYVNEIAGVLKEMGADRMTIASILEQCPEALLCTPAEVNTQKELWRSVCPNEKELVKIIEKFPYSFFTVSHHANQKANIEYFQGLNMNKRTLSKLMASSPQNFSNPAEKNKEMISTLQEMYLKLGGLEANMKIWLHKLLSQNPFILMKPPGTVKDNMMFLQKRGFTDAELLALLSKLRGFIIEPSPISMEKSLAYAKEMLQCSDDQELKEIVLKCPALLYYSVPVLAERSKGLLNEGITIDQIKETPTVLELTTQIVQYRIKKLSASRYNIKQGSLEPLNGTKKEFEVSYGKIHLKKERPLFNPVAPLKVDE</sequence>
<gene>
    <name evidence="3" type="ORF">EOD39_1322</name>
</gene>
<dbReference type="Pfam" id="PF02536">
    <property type="entry name" value="mTERF"/>
    <property type="match status" value="1"/>
</dbReference>
<evidence type="ECO:0000256" key="2">
    <source>
        <dbReference type="ARBA" id="ARBA00022946"/>
    </source>
</evidence>
<organism evidence="3 4">
    <name type="scientific">Acipenser ruthenus</name>
    <name type="common">Sterlet sturgeon</name>
    <dbReference type="NCBI Taxonomy" id="7906"/>
    <lineage>
        <taxon>Eukaryota</taxon>
        <taxon>Metazoa</taxon>
        <taxon>Chordata</taxon>
        <taxon>Craniata</taxon>
        <taxon>Vertebrata</taxon>
        <taxon>Euteleostomi</taxon>
        <taxon>Actinopterygii</taxon>
        <taxon>Chondrostei</taxon>
        <taxon>Acipenseriformes</taxon>
        <taxon>Acipenseridae</taxon>
        <taxon>Acipenser</taxon>
    </lineage>
</organism>
<comment type="caution">
    <text evidence="3">The sequence shown here is derived from an EMBL/GenBank/DDBJ whole genome shotgun (WGS) entry which is preliminary data.</text>
</comment>
<keyword evidence="2" id="KW-0809">Transit peptide</keyword>
<keyword evidence="4" id="KW-1185">Reference proteome</keyword>
<dbReference type="Proteomes" id="UP000289886">
    <property type="component" value="Unassembled WGS sequence"/>
</dbReference>
<protein>
    <submittedName>
        <fullName evidence="3">Transcription termination factor 2, mitochondrial</fullName>
    </submittedName>
</protein>
<dbReference type="SMART" id="SM00733">
    <property type="entry name" value="Mterf"/>
    <property type="match status" value="4"/>
</dbReference>
<dbReference type="Gene3D" id="1.25.70.10">
    <property type="entry name" value="Transcription termination factor 3, mitochondrial"/>
    <property type="match status" value="1"/>
</dbReference>
<name>A0A444UDX8_ACIRT</name>
<proteinExistence type="inferred from homology"/>
<dbReference type="PANTHER" id="PTHR15437">
    <property type="entry name" value="TRANSCRIPTION TERMINATION FACTOR, MITOCHONDRIAL"/>
    <property type="match status" value="1"/>
</dbReference>
<dbReference type="EMBL" id="SCEB01214758">
    <property type="protein sequence ID" value="RXM33383.1"/>
    <property type="molecule type" value="Genomic_DNA"/>
</dbReference>
<dbReference type="InterPro" id="IPR038538">
    <property type="entry name" value="MTERF_sf"/>
</dbReference>
<dbReference type="FunFam" id="1.25.70.10:FF:000042">
    <property type="entry name" value="Mitochondrial transcription termination factor 2"/>
    <property type="match status" value="1"/>
</dbReference>
<accession>A0A444UDX8</accession>
<dbReference type="PANTHER" id="PTHR15437:SF1">
    <property type="entry name" value="TRANSCRIPTION TERMINATION FACTOR 2, MITOCHONDRIAL"/>
    <property type="match status" value="1"/>
</dbReference>
<reference evidence="3 4" key="1">
    <citation type="submission" date="2019-01" db="EMBL/GenBank/DDBJ databases">
        <title>Draft Genome and Complete Hox-Cluster Characterization of the Sterlet Sturgeon (Acipenser ruthenus).</title>
        <authorList>
            <person name="Wei Q."/>
        </authorList>
    </citation>
    <scope>NUCLEOTIDE SEQUENCE [LARGE SCALE GENOMIC DNA]</scope>
    <source>
        <strain evidence="3">WHYD16114868_AA</strain>
        <tissue evidence="3">Blood</tissue>
    </source>
</reference>